<dbReference type="GO" id="GO:0030976">
    <property type="term" value="F:thiamine pyrophosphate binding"/>
    <property type="evidence" value="ECO:0007669"/>
    <property type="project" value="InterPro"/>
</dbReference>
<accession>A0A0C9UCJ2</accession>
<dbReference type="EMBL" id="KN837354">
    <property type="protein sequence ID" value="KIJ26857.1"/>
    <property type="molecule type" value="Genomic_DNA"/>
</dbReference>
<evidence type="ECO:0000256" key="3">
    <source>
        <dbReference type="ARBA" id="ARBA00007812"/>
    </source>
</evidence>
<evidence type="ECO:0000256" key="5">
    <source>
        <dbReference type="ARBA" id="ARBA00022793"/>
    </source>
</evidence>
<evidence type="ECO:0000256" key="8">
    <source>
        <dbReference type="ARBA" id="ARBA00023128"/>
    </source>
</evidence>
<proteinExistence type="inferred from homology"/>
<evidence type="ECO:0000256" key="9">
    <source>
        <dbReference type="ARBA" id="ARBA00023239"/>
    </source>
</evidence>
<keyword evidence="13" id="KW-1185">Reference proteome</keyword>
<dbReference type="GO" id="GO:0004737">
    <property type="term" value="F:pyruvate decarboxylase activity"/>
    <property type="evidence" value="ECO:0007669"/>
    <property type="project" value="TreeGrafter"/>
</dbReference>
<evidence type="ECO:0000256" key="6">
    <source>
        <dbReference type="ARBA" id="ARBA00022842"/>
    </source>
</evidence>
<evidence type="ECO:0000259" key="11">
    <source>
        <dbReference type="Pfam" id="PF02776"/>
    </source>
</evidence>
<keyword evidence="7" id="KW-0786">Thiamine pyrophosphate</keyword>
<feature type="domain" description="Thiamine pyrophosphate enzyme central" evidence="10">
    <location>
        <begin position="144"/>
        <end position="240"/>
    </location>
</feature>
<reference evidence="12 13" key="1">
    <citation type="submission" date="2014-06" db="EMBL/GenBank/DDBJ databases">
        <title>Evolutionary Origins and Diversification of the Mycorrhizal Mutualists.</title>
        <authorList>
            <consortium name="DOE Joint Genome Institute"/>
            <consortium name="Mycorrhizal Genomics Consortium"/>
            <person name="Kohler A."/>
            <person name="Kuo A."/>
            <person name="Nagy L.G."/>
            <person name="Floudas D."/>
            <person name="Copeland A."/>
            <person name="Barry K.W."/>
            <person name="Cichocki N."/>
            <person name="Veneault-Fourrey C."/>
            <person name="LaButti K."/>
            <person name="Lindquist E.A."/>
            <person name="Lipzen A."/>
            <person name="Lundell T."/>
            <person name="Morin E."/>
            <person name="Murat C."/>
            <person name="Riley R."/>
            <person name="Ohm R."/>
            <person name="Sun H."/>
            <person name="Tunlid A."/>
            <person name="Henrissat B."/>
            <person name="Grigoriev I.V."/>
            <person name="Hibbett D.S."/>
            <person name="Martin F."/>
        </authorList>
    </citation>
    <scope>NUCLEOTIDE SEQUENCE [LARGE SCALE GENOMIC DNA]</scope>
    <source>
        <strain evidence="12 13">SS14</strain>
    </source>
</reference>
<dbReference type="HOGENOM" id="CLU_1109288_0_0_1"/>
<evidence type="ECO:0000256" key="2">
    <source>
        <dbReference type="ARBA" id="ARBA00004173"/>
    </source>
</evidence>
<dbReference type="InterPro" id="IPR029061">
    <property type="entry name" value="THDP-binding"/>
</dbReference>
<dbReference type="AlphaFoldDB" id="A0A0C9UCJ2"/>
<dbReference type="SUPFAM" id="SSF52467">
    <property type="entry name" value="DHS-like NAD/FAD-binding domain"/>
    <property type="match status" value="1"/>
</dbReference>
<evidence type="ECO:0000256" key="7">
    <source>
        <dbReference type="ARBA" id="ARBA00023052"/>
    </source>
</evidence>
<keyword evidence="6" id="KW-0460">Magnesium</keyword>
<name>A0A0C9UCJ2_SPHS4</name>
<gene>
    <name evidence="12" type="ORF">M422DRAFT_191655</name>
</gene>
<dbReference type="PANTHER" id="PTHR43452:SF30">
    <property type="entry name" value="PYRUVATE DECARBOXYLASE ISOZYME 1-RELATED"/>
    <property type="match status" value="1"/>
</dbReference>
<feature type="non-terminal residue" evidence="12">
    <location>
        <position position="1"/>
    </location>
</feature>
<dbReference type="GO" id="GO:0005634">
    <property type="term" value="C:nucleus"/>
    <property type="evidence" value="ECO:0007669"/>
    <property type="project" value="TreeGrafter"/>
</dbReference>
<organism evidence="12 13">
    <name type="scientific">Sphaerobolus stellatus (strain SS14)</name>
    <dbReference type="NCBI Taxonomy" id="990650"/>
    <lineage>
        <taxon>Eukaryota</taxon>
        <taxon>Fungi</taxon>
        <taxon>Dikarya</taxon>
        <taxon>Basidiomycota</taxon>
        <taxon>Agaricomycotina</taxon>
        <taxon>Agaricomycetes</taxon>
        <taxon>Phallomycetidae</taxon>
        <taxon>Geastrales</taxon>
        <taxon>Sphaerobolaceae</taxon>
        <taxon>Sphaerobolus</taxon>
    </lineage>
</organism>
<evidence type="ECO:0000313" key="13">
    <source>
        <dbReference type="Proteomes" id="UP000054279"/>
    </source>
</evidence>
<dbReference type="InterPro" id="IPR012001">
    <property type="entry name" value="Thiamin_PyroP_enz_TPP-bd_dom"/>
</dbReference>
<evidence type="ECO:0000313" key="12">
    <source>
        <dbReference type="EMBL" id="KIJ26857.1"/>
    </source>
</evidence>
<dbReference type="GO" id="GO:0000287">
    <property type="term" value="F:magnesium ion binding"/>
    <property type="evidence" value="ECO:0007669"/>
    <property type="project" value="InterPro"/>
</dbReference>
<evidence type="ECO:0000259" key="10">
    <source>
        <dbReference type="Pfam" id="PF00205"/>
    </source>
</evidence>
<dbReference type="SUPFAM" id="SSF52518">
    <property type="entry name" value="Thiamin diphosphate-binding fold (THDP-binding)"/>
    <property type="match status" value="1"/>
</dbReference>
<comment type="similarity">
    <text evidence="3">Belongs to the TPP enzyme family.</text>
</comment>
<dbReference type="GO" id="GO:0005829">
    <property type="term" value="C:cytosol"/>
    <property type="evidence" value="ECO:0007669"/>
    <property type="project" value="TreeGrafter"/>
</dbReference>
<feature type="domain" description="Thiamine pyrophosphate enzyme N-terminal TPP-binding" evidence="11">
    <location>
        <begin position="2"/>
        <end position="66"/>
    </location>
</feature>
<comment type="cofactor">
    <cofactor evidence="1">
        <name>thiamine diphosphate</name>
        <dbReference type="ChEBI" id="CHEBI:58937"/>
    </cofactor>
</comment>
<dbReference type="InterPro" id="IPR029035">
    <property type="entry name" value="DHS-like_NAD/FAD-binding_dom"/>
</dbReference>
<dbReference type="Pfam" id="PF00205">
    <property type="entry name" value="TPP_enzyme_M"/>
    <property type="match status" value="1"/>
</dbReference>
<keyword evidence="5" id="KW-0210">Decarboxylase</keyword>
<keyword evidence="4" id="KW-0479">Metal-binding</keyword>
<comment type="subcellular location">
    <subcellularLocation>
        <location evidence="2">Mitochondrion</location>
    </subcellularLocation>
</comment>
<evidence type="ECO:0000256" key="4">
    <source>
        <dbReference type="ARBA" id="ARBA00022723"/>
    </source>
</evidence>
<dbReference type="Pfam" id="PF02776">
    <property type="entry name" value="TPP_enzyme_N"/>
    <property type="match status" value="1"/>
</dbReference>
<dbReference type="InterPro" id="IPR012000">
    <property type="entry name" value="Thiamin_PyroP_enz_cen_dom"/>
</dbReference>
<dbReference type="PANTHER" id="PTHR43452">
    <property type="entry name" value="PYRUVATE DECARBOXYLASE"/>
    <property type="match status" value="1"/>
</dbReference>
<dbReference type="Gene3D" id="3.40.50.1220">
    <property type="entry name" value="TPP-binding domain"/>
    <property type="match status" value="1"/>
</dbReference>
<dbReference type="InterPro" id="IPR012110">
    <property type="entry name" value="PDC/IPDC-like"/>
</dbReference>
<keyword evidence="9" id="KW-0456">Lyase</keyword>
<evidence type="ECO:0000256" key="1">
    <source>
        <dbReference type="ARBA" id="ARBA00001964"/>
    </source>
</evidence>
<dbReference type="OrthoDB" id="3970464at2759"/>
<sequence length="251" mass="27021">SNELNAPYAADGYAIVGQAVDSDSLGVVKTTFGVGELSGINGIAGAFSEHIPILDIAGVPSTTQLKTRPVLYHTLGDGRYSGYVNLLSSSKTPTLKHMRCFQARPVYMTFPTDLVYEKIFAAPLRTPLNLDSSNADVESYVLNEIVRLVSAAGGNVAFLVDACAVRHHVVGEVRELVSAAGFPVYSAPMDKSIIAEDYEHFGEVYLSSSRIVHIPKTVESAKLIISLGSLQTDFNTGNFTYHLTLHAIVEV</sequence>
<keyword evidence="8" id="KW-0496">Mitochondrion</keyword>
<dbReference type="GO" id="GO:0000949">
    <property type="term" value="P:aromatic amino acid family catabolic process to alcohol via Ehrlich pathway"/>
    <property type="evidence" value="ECO:0007669"/>
    <property type="project" value="TreeGrafter"/>
</dbReference>
<dbReference type="GO" id="GO:0005739">
    <property type="term" value="C:mitochondrion"/>
    <property type="evidence" value="ECO:0007669"/>
    <property type="project" value="UniProtKB-SubCell"/>
</dbReference>
<dbReference type="Proteomes" id="UP000054279">
    <property type="component" value="Unassembled WGS sequence"/>
</dbReference>
<protein>
    <recommendedName>
        <fullName evidence="14">Pyruvate decarboxylase</fullName>
    </recommendedName>
</protein>
<evidence type="ECO:0008006" key="14">
    <source>
        <dbReference type="Google" id="ProtNLM"/>
    </source>
</evidence>
<dbReference type="Gene3D" id="3.40.50.970">
    <property type="match status" value="1"/>
</dbReference>